<reference evidence="2 3" key="1">
    <citation type="journal article" date="2017" name="Front. Microbiol.">
        <title>Genomic Characterization of Dairy Associated Leuconostoc Species and Diversity of Leuconostocs in Undefined Mixed Mesophilic Starter Cultures.</title>
        <authorList>
            <person name="Frantzen C.A."/>
            <person name="Kot W."/>
            <person name="Pedersen T.B."/>
            <person name="Ardo Y.M."/>
            <person name="Broadbent J.R."/>
            <person name="Neve H."/>
            <person name="Hansen L.H."/>
            <person name="Dal Bello F."/>
            <person name="Ostlie H.M."/>
            <person name="Kleppen H.P."/>
            <person name="Vogensen F.K."/>
            <person name="Holo H."/>
        </authorList>
    </citation>
    <scope>NUCLEOTIDE SEQUENCE [LARGE SCALE GENOMIC DNA]</scope>
    <source>
        <strain evidence="2 3">LMGCF08</strain>
    </source>
</reference>
<dbReference type="AlphaFoldDB" id="A0A1X0VE93"/>
<evidence type="ECO:0000313" key="3">
    <source>
        <dbReference type="Proteomes" id="UP000192288"/>
    </source>
</evidence>
<sequence>MKMIKNTVNWLFKNISDITSLLGAAAITYAAFLLNLIIGFAVLGAFLLLISYFTRSNKGGE</sequence>
<dbReference type="RefSeq" id="WP_080518998.1">
    <property type="nucleotide sequence ID" value="NZ_MPLS01000009.1"/>
</dbReference>
<dbReference type="Proteomes" id="UP000192288">
    <property type="component" value="Unassembled WGS sequence"/>
</dbReference>
<keyword evidence="1" id="KW-0812">Transmembrane</keyword>
<dbReference type="EMBL" id="MPLS01000009">
    <property type="protein sequence ID" value="ORI98045.1"/>
    <property type="molecule type" value="Genomic_DNA"/>
</dbReference>
<name>A0A1X0VE93_LEUPS</name>
<keyword evidence="1" id="KW-0472">Membrane</keyword>
<dbReference type="STRING" id="33968.BMS77_02120"/>
<evidence type="ECO:0000313" key="2">
    <source>
        <dbReference type="EMBL" id="ORI98045.1"/>
    </source>
</evidence>
<comment type="caution">
    <text evidence="2">The sequence shown here is derived from an EMBL/GenBank/DDBJ whole genome shotgun (WGS) entry which is preliminary data.</text>
</comment>
<evidence type="ECO:0008006" key="4">
    <source>
        <dbReference type="Google" id="ProtNLM"/>
    </source>
</evidence>
<keyword evidence="1" id="KW-1133">Transmembrane helix</keyword>
<feature type="transmembrane region" description="Helical" evidence="1">
    <location>
        <begin position="21"/>
        <end position="53"/>
    </location>
</feature>
<organism evidence="2 3">
    <name type="scientific">Leuconostoc pseudomesenteroides</name>
    <dbReference type="NCBI Taxonomy" id="33968"/>
    <lineage>
        <taxon>Bacteria</taxon>
        <taxon>Bacillati</taxon>
        <taxon>Bacillota</taxon>
        <taxon>Bacilli</taxon>
        <taxon>Lactobacillales</taxon>
        <taxon>Lactobacillaceae</taxon>
        <taxon>Leuconostoc</taxon>
    </lineage>
</organism>
<evidence type="ECO:0000256" key="1">
    <source>
        <dbReference type="SAM" id="Phobius"/>
    </source>
</evidence>
<protein>
    <recommendedName>
        <fullName evidence="4">DUF1056 family protein</fullName>
    </recommendedName>
</protein>
<accession>A0A1X0VE93</accession>
<proteinExistence type="predicted"/>
<gene>
    <name evidence="2" type="ORF">BMR96_03690</name>
</gene>